<evidence type="ECO:0000256" key="3">
    <source>
        <dbReference type="ARBA" id="ARBA00023082"/>
    </source>
</evidence>
<dbReference type="InterPro" id="IPR007627">
    <property type="entry name" value="RNA_pol_sigma70_r2"/>
</dbReference>
<dbReference type="InterPro" id="IPR013324">
    <property type="entry name" value="RNA_pol_sigma_r3/r4-like"/>
</dbReference>
<dbReference type="RefSeq" id="WP_301126736.1">
    <property type="nucleotide sequence ID" value="NZ_JAUHPV010000002.1"/>
</dbReference>
<evidence type="ECO:0000256" key="1">
    <source>
        <dbReference type="ARBA" id="ARBA00010641"/>
    </source>
</evidence>
<keyword evidence="3" id="KW-0731">Sigma factor</keyword>
<evidence type="ECO:0000259" key="7">
    <source>
        <dbReference type="Pfam" id="PF08281"/>
    </source>
</evidence>
<dbReference type="InterPro" id="IPR013325">
    <property type="entry name" value="RNA_pol_sigma_r2"/>
</dbReference>
<comment type="similarity">
    <text evidence="1">Belongs to the sigma-70 factor family. ECF subfamily.</text>
</comment>
<dbReference type="SUPFAM" id="SSF88659">
    <property type="entry name" value="Sigma3 and sigma4 domains of RNA polymerase sigma factors"/>
    <property type="match status" value="1"/>
</dbReference>
<evidence type="ECO:0000313" key="8">
    <source>
        <dbReference type="EMBL" id="MDN4472297.1"/>
    </source>
</evidence>
<evidence type="ECO:0000256" key="4">
    <source>
        <dbReference type="ARBA" id="ARBA00023125"/>
    </source>
</evidence>
<reference evidence="8" key="1">
    <citation type="submission" date="2023-06" db="EMBL/GenBank/DDBJ databases">
        <title>SYSU T00b26.</title>
        <authorList>
            <person name="Gao L."/>
            <person name="Fang B.-Z."/>
            <person name="Li W.-J."/>
        </authorList>
    </citation>
    <scope>NUCLEOTIDE SEQUENCE</scope>
    <source>
        <strain evidence="8">SYSU T00b26</strain>
    </source>
</reference>
<organism evidence="8 9">
    <name type="scientific">Demequina zhanjiangensis</name>
    <dbReference type="NCBI Taxonomy" id="3051659"/>
    <lineage>
        <taxon>Bacteria</taxon>
        <taxon>Bacillati</taxon>
        <taxon>Actinomycetota</taxon>
        <taxon>Actinomycetes</taxon>
        <taxon>Micrococcales</taxon>
        <taxon>Demequinaceae</taxon>
        <taxon>Demequina</taxon>
    </lineage>
</organism>
<dbReference type="EMBL" id="JAUHPV010000002">
    <property type="protein sequence ID" value="MDN4472297.1"/>
    <property type="molecule type" value="Genomic_DNA"/>
</dbReference>
<evidence type="ECO:0000256" key="2">
    <source>
        <dbReference type="ARBA" id="ARBA00023015"/>
    </source>
</evidence>
<keyword evidence="4" id="KW-0238">DNA-binding</keyword>
<dbReference type="PANTHER" id="PTHR43133:SF50">
    <property type="entry name" value="ECF RNA POLYMERASE SIGMA FACTOR SIGM"/>
    <property type="match status" value="1"/>
</dbReference>
<dbReference type="CDD" id="cd06171">
    <property type="entry name" value="Sigma70_r4"/>
    <property type="match status" value="1"/>
</dbReference>
<name>A0ABT8FZW0_9MICO</name>
<keyword evidence="5" id="KW-0804">Transcription</keyword>
<dbReference type="Proteomes" id="UP001172738">
    <property type="component" value="Unassembled WGS sequence"/>
</dbReference>
<proteinExistence type="inferred from homology"/>
<dbReference type="InterPro" id="IPR036388">
    <property type="entry name" value="WH-like_DNA-bd_sf"/>
</dbReference>
<evidence type="ECO:0000259" key="6">
    <source>
        <dbReference type="Pfam" id="PF04542"/>
    </source>
</evidence>
<dbReference type="InterPro" id="IPR013249">
    <property type="entry name" value="RNA_pol_sigma70_r4_t2"/>
</dbReference>
<dbReference type="InterPro" id="IPR039425">
    <property type="entry name" value="RNA_pol_sigma-70-like"/>
</dbReference>
<protein>
    <submittedName>
        <fullName evidence="8">Sigma-70 family RNA polymerase sigma factor</fullName>
    </submittedName>
</protein>
<dbReference type="Gene3D" id="1.10.1740.10">
    <property type="match status" value="1"/>
</dbReference>
<feature type="domain" description="RNA polymerase sigma factor 70 region 4 type 2" evidence="7">
    <location>
        <begin position="103"/>
        <end position="154"/>
    </location>
</feature>
<dbReference type="Gene3D" id="1.10.10.10">
    <property type="entry name" value="Winged helix-like DNA-binding domain superfamily/Winged helix DNA-binding domain"/>
    <property type="match status" value="1"/>
</dbReference>
<feature type="domain" description="RNA polymerase sigma-70 region 2" evidence="6">
    <location>
        <begin position="14"/>
        <end position="77"/>
    </location>
</feature>
<evidence type="ECO:0000256" key="5">
    <source>
        <dbReference type="ARBA" id="ARBA00023163"/>
    </source>
</evidence>
<evidence type="ECO:0000313" key="9">
    <source>
        <dbReference type="Proteomes" id="UP001172738"/>
    </source>
</evidence>
<gene>
    <name evidence="8" type="ORF">QQX04_04750</name>
</gene>
<dbReference type="NCBIfam" id="TIGR02937">
    <property type="entry name" value="sigma70-ECF"/>
    <property type="match status" value="1"/>
</dbReference>
<dbReference type="InterPro" id="IPR014284">
    <property type="entry name" value="RNA_pol_sigma-70_dom"/>
</dbReference>
<sequence length="179" mass="19666">MSWQDEATQLLTERYGALVGYARLVCSDPADAEDMVQEAMISVFSRARTFPNLRAAEGYVKRAIVTRTIDRARARKRDAEPEVLTREIDTAPGPEQRAVDKLSVAAALAHLSPRERACIVLRYIEQLSTSETARTLGLREGSVKRYVHDASKKLSATLGVEALPPEWSGVAAGGGERRV</sequence>
<dbReference type="PANTHER" id="PTHR43133">
    <property type="entry name" value="RNA POLYMERASE ECF-TYPE SIGMA FACTO"/>
    <property type="match status" value="1"/>
</dbReference>
<keyword evidence="9" id="KW-1185">Reference proteome</keyword>
<accession>A0ABT8FZW0</accession>
<keyword evidence="2" id="KW-0805">Transcription regulation</keyword>
<dbReference type="SUPFAM" id="SSF88946">
    <property type="entry name" value="Sigma2 domain of RNA polymerase sigma factors"/>
    <property type="match status" value="1"/>
</dbReference>
<dbReference type="Pfam" id="PF08281">
    <property type="entry name" value="Sigma70_r4_2"/>
    <property type="match status" value="1"/>
</dbReference>
<comment type="caution">
    <text evidence="8">The sequence shown here is derived from an EMBL/GenBank/DDBJ whole genome shotgun (WGS) entry which is preliminary data.</text>
</comment>
<dbReference type="Pfam" id="PF04542">
    <property type="entry name" value="Sigma70_r2"/>
    <property type="match status" value="1"/>
</dbReference>